<accession>A0A815WZK7</accession>
<dbReference type="Proteomes" id="UP000663877">
    <property type="component" value="Unassembled WGS sequence"/>
</dbReference>
<evidence type="ECO:0000256" key="5">
    <source>
        <dbReference type="ARBA" id="ARBA00023043"/>
    </source>
</evidence>
<proteinExistence type="predicted"/>
<dbReference type="PANTHER" id="PTHR24171">
    <property type="entry name" value="ANKYRIN REPEAT DOMAIN-CONTAINING PROTEIN 39-RELATED"/>
    <property type="match status" value="1"/>
</dbReference>
<organism evidence="11 12">
    <name type="scientific">Adineta steineri</name>
    <dbReference type="NCBI Taxonomy" id="433720"/>
    <lineage>
        <taxon>Eukaryota</taxon>
        <taxon>Metazoa</taxon>
        <taxon>Spiralia</taxon>
        <taxon>Gnathifera</taxon>
        <taxon>Rotifera</taxon>
        <taxon>Eurotatoria</taxon>
        <taxon>Bdelloidea</taxon>
        <taxon>Adinetida</taxon>
        <taxon>Adinetidae</taxon>
        <taxon>Adineta</taxon>
    </lineage>
</organism>
<evidence type="ECO:0000259" key="9">
    <source>
        <dbReference type="PROSITE" id="PS50262"/>
    </source>
</evidence>
<dbReference type="GO" id="GO:0070531">
    <property type="term" value="C:BRCA1-A complex"/>
    <property type="evidence" value="ECO:0007669"/>
    <property type="project" value="TreeGrafter"/>
</dbReference>
<keyword evidence="6 8" id="KW-0472">Membrane</keyword>
<dbReference type="SUPFAM" id="SSF48403">
    <property type="entry name" value="Ankyrin repeat"/>
    <property type="match status" value="1"/>
</dbReference>
<dbReference type="PROSITE" id="PS50088">
    <property type="entry name" value="ANK_REPEAT"/>
    <property type="match status" value="1"/>
</dbReference>
<feature type="transmembrane region" description="Helical" evidence="8">
    <location>
        <begin position="173"/>
        <end position="196"/>
    </location>
</feature>
<dbReference type="InterPro" id="IPR017452">
    <property type="entry name" value="GPCR_Rhodpsn_7TM"/>
</dbReference>
<protein>
    <recommendedName>
        <fullName evidence="9">G-protein coupled receptors family 1 profile domain-containing protein</fullName>
    </recommendedName>
</protein>
<comment type="caution">
    <text evidence="11">The sequence shown here is derived from an EMBL/GenBank/DDBJ whole genome shotgun (WGS) entry which is preliminary data.</text>
</comment>
<dbReference type="EMBL" id="CAJNOI010000147">
    <property type="protein sequence ID" value="CAF1129749.1"/>
    <property type="molecule type" value="Genomic_DNA"/>
</dbReference>
<dbReference type="GO" id="GO:0085020">
    <property type="term" value="P:protein K6-linked ubiquitination"/>
    <property type="evidence" value="ECO:0007669"/>
    <property type="project" value="TreeGrafter"/>
</dbReference>
<keyword evidence="4 8" id="KW-1133">Transmembrane helix</keyword>
<evidence type="ECO:0000313" key="11">
    <source>
        <dbReference type="EMBL" id="CAF1548348.1"/>
    </source>
</evidence>
<keyword evidence="5 7" id="KW-0040">ANK repeat</keyword>
<feature type="domain" description="G-protein coupled receptors family 1 profile" evidence="9">
    <location>
        <begin position="1"/>
        <end position="236"/>
    </location>
</feature>
<dbReference type="PROSITE" id="PS50297">
    <property type="entry name" value="ANK_REP_REGION"/>
    <property type="match status" value="1"/>
</dbReference>
<name>A0A815WZK7_9BILA</name>
<dbReference type="SUPFAM" id="SSF81321">
    <property type="entry name" value="Family A G protein-coupled receptor-like"/>
    <property type="match status" value="1"/>
</dbReference>
<dbReference type="Proteomes" id="UP000663832">
    <property type="component" value="Unassembled WGS sequence"/>
</dbReference>
<dbReference type="GO" id="GO:0031436">
    <property type="term" value="C:BRCA1-BARD1 complex"/>
    <property type="evidence" value="ECO:0007669"/>
    <property type="project" value="TreeGrafter"/>
</dbReference>
<keyword evidence="12" id="KW-1185">Reference proteome</keyword>
<dbReference type="GO" id="GO:0016020">
    <property type="term" value="C:membrane"/>
    <property type="evidence" value="ECO:0007669"/>
    <property type="project" value="UniProtKB-SubCell"/>
</dbReference>
<gene>
    <name evidence="10" type="ORF">BJG266_LOCUS22931</name>
    <name evidence="11" type="ORF">QVE165_LOCUS46868</name>
</gene>
<dbReference type="SUPFAM" id="SSF56399">
    <property type="entry name" value="ADP-ribosylation"/>
    <property type="match status" value="1"/>
</dbReference>
<evidence type="ECO:0000313" key="10">
    <source>
        <dbReference type="EMBL" id="CAF1129749.1"/>
    </source>
</evidence>
<evidence type="ECO:0000256" key="7">
    <source>
        <dbReference type="PROSITE-ProRule" id="PRU00023"/>
    </source>
</evidence>
<dbReference type="Gene3D" id="3.90.176.10">
    <property type="entry name" value="Toxin ADP-ribosyltransferase, Chain A, domain 1"/>
    <property type="match status" value="1"/>
</dbReference>
<dbReference type="Gene3D" id="1.25.40.20">
    <property type="entry name" value="Ankyrin repeat-containing domain"/>
    <property type="match status" value="1"/>
</dbReference>
<comment type="subcellular location">
    <subcellularLocation>
        <location evidence="1">Membrane</location>
    </subcellularLocation>
</comment>
<reference evidence="11" key="1">
    <citation type="submission" date="2021-02" db="EMBL/GenBank/DDBJ databases">
        <authorList>
            <person name="Nowell W R."/>
        </authorList>
    </citation>
    <scope>NUCLEOTIDE SEQUENCE</scope>
</reference>
<evidence type="ECO:0000256" key="6">
    <source>
        <dbReference type="ARBA" id="ARBA00023136"/>
    </source>
</evidence>
<dbReference type="InterPro" id="IPR036770">
    <property type="entry name" value="Ankyrin_rpt-contain_sf"/>
</dbReference>
<dbReference type="PANTHER" id="PTHR24171:SF8">
    <property type="entry name" value="BRCA1-ASSOCIATED RING DOMAIN PROTEIN 1"/>
    <property type="match status" value="1"/>
</dbReference>
<sequence length="579" mass="67446">MLITLIMSSGNAIYAYNHVDPVTTIIAFCKIRYYVIQSTSMMYRWSLTAACFDRYALSSSNVRLRNFSRVYIARRVVIIIVLAWIVLPVHILLFHSIRNGICGPRYSIATALYHSIFTTITGCILPILFMSIFTLLTYRNLVLKQKRRQFIIRQKRDEINEVMNSQRIRDIQVLALLLTQVFLYIIATTPLMIWLFYNAITLTTTKSMNRLVIERFMGVMIELLVDCYPVLACYMYTMSSRTFRMELLKLCRLALHACRTNNIEEVKKLFETITLEQIDQLKPNGSTALHAAYYHSHSEIVKLLLDAGADRSIHNKHQFLPFDEAKNDEIKQLFFRIPNNNRLVSSTGAIEWELIDDDVSDKAAEERQYIKYLYDNVAGVTTLPKMFEKIENNYINKVLINFKGIENIKRFFRKATEEQDPRWIIKAYTADTDFYKALNTEIACGATKAQNERRYIIALLYHHPILDQLAFIGNACRVIKINSDDLDKYQVDFTSMQNNNNEERVKVDGTIIKSWIMCKYIIKHHRTALHIENISQYTSEGEILIMPYTVFKINKIKKVKPSYLPDGQSITEIQLEESH</sequence>
<feature type="transmembrane region" description="Helical" evidence="8">
    <location>
        <begin position="72"/>
        <end position="93"/>
    </location>
</feature>
<feature type="repeat" description="ANK" evidence="7">
    <location>
        <begin position="284"/>
        <end position="316"/>
    </location>
</feature>
<evidence type="ECO:0000256" key="8">
    <source>
        <dbReference type="SAM" id="Phobius"/>
    </source>
</evidence>
<dbReference type="InterPro" id="IPR002110">
    <property type="entry name" value="Ankyrin_rpt"/>
</dbReference>
<dbReference type="Gene3D" id="1.20.1070.10">
    <property type="entry name" value="Rhodopsin 7-helix transmembrane proteins"/>
    <property type="match status" value="1"/>
</dbReference>
<keyword evidence="2 8" id="KW-0812">Transmembrane</keyword>
<dbReference type="PROSITE" id="PS50262">
    <property type="entry name" value="G_PROTEIN_RECEP_F1_2"/>
    <property type="match status" value="1"/>
</dbReference>
<feature type="transmembrane region" description="Helical" evidence="8">
    <location>
        <begin position="113"/>
        <end position="138"/>
    </location>
</feature>
<evidence type="ECO:0000313" key="12">
    <source>
        <dbReference type="Proteomes" id="UP000663832"/>
    </source>
</evidence>
<dbReference type="Pfam" id="PF12796">
    <property type="entry name" value="Ank_2"/>
    <property type="match status" value="1"/>
</dbReference>
<keyword evidence="3" id="KW-0677">Repeat</keyword>
<evidence type="ECO:0000256" key="1">
    <source>
        <dbReference type="ARBA" id="ARBA00004370"/>
    </source>
</evidence>
<dbReference type="GO" id="GO:0004842">
    <property type="term" value="F:ubiquitin-protein transferase activity"/>
    <property type="evidence" value="ECO:0007669"/>
    <property type="project" value="TreeGrafter"/>
</dbReference>
<evidence type="ECO:0000256" key="2">
    <source>
        <dbReference type="ARBA" id="ARBA00022692"/>
    </source>
</evidence>
<dbReference type="OrthoDB" id="10249612at2759"/>
<dbReference type="EMBL" id="CAJNOM010000713">
    <property type="protein sequence ID" value="CAF1548348.1"/>
    <property type="molecule type" value="Genomic_DNA"/>
</dbReference>
<evidence type="ECO:0000256" key="3">
    <source>
        <dbReference type="ARBA" id="ARBA00022737"/>
    </source>
</evidence>
<evidence type="ECO:0000256" key="4">
    <source>
        <dbReference type="ARBA" id="ARBA00022989"/>
    </source>
</evidence>
<dbReference type="AlphaFoldDB" id="A0A815WZK7"/>
<dbReference type="SMART" id="SM00248">
    <property type="entry name" value="ANK"/>
    <property type="match status" value="1"/>
</dbReference>